<dbReference type="PIRSF" id="PIRSF021383">
    <property type="entry name" value="YunB"/>
    <property type="match status" value="1"/>
</dbReference>
<reference evidence="2 3" key="1">
    <citation type="submission" date="2020-08" db="EMBL/GenBank/DDBJ databases">
        <title>A Genomic Blueprint of the Chicken Gut Microbiome.</title>
        <authorList>
            <person name="Gilroy R."/>
            <person name="Ravi A."/>
            <person name="Getino M."/>
            <person name="Pursley I."/>
            <person name="Horton D.L."/>
            <person name="Alikhan N.-F."/>
            <person name="Baker D."/>
            <person name="Gharbi K."/>
            <person name="Hall N."/>
            <person name="Watson M."/>
            <person name="Adriaenssens E.M."/>
            <person name="Foster-Nyarko E."/>
            <person name="Jarju S."/>
            <person name="Secka A."/>
            <person name="Antonio M."/>
            <person name="Oren A."/>
            <person name="Chaudhuri R."/>
            <person name="La Ragione R.M."/>
            <person name="Hildebrand F."/>
            <person name="Pallen M.J."/>
        </authorList>
    </citation>
    <scope>NUCLEOTIDE SEQUENCE [LARGE SCALE GENOMIC DNA]</scope>
    <source>
        <strain evidence="2 3">N37</strain>
    </source>
</reference>
<organism evidence="2 3">
    <name type="scientific">Clostridium faecium</name>
    <dbReference type="NCBI Taxonomy" id="2762223"/>
    <lineage>
        <taxon>Bacteria</taxon>
        <taxon>Bacillati</taxon>
        <taxon>Bacillota</taxon>
        <taxon>Clostridia</taxon>
        <taxon>Eubacteriales</taxon>
        <taxon>Clostridiaceae</taxon>
        <taxon>Clostridium</taxon>
    </lineage>
</organism>
<sequence>MKISVKFKVISVIIFICTVITALLYYCDAIVIPNIMVICDGEMRAKAIDIINKSIIDEYINQFSYDEIINFEKDSEGNIILLKADTLKMNKIATDVALRVQKELKDVGKVGIEIPMGYVTKNNLLSNLGPNIKATMNPIGHVETRYISDFESAGINQTRHKIYVEVKAKIKVVLPVAYNEIEVISQLPITETIIVGKIPETSVQLDLNGGNSSGFKVK</sequence>
<keyword evidence="3" id="KW-1185">Reference proteome</keyword>
<feature type="transmembrane region" description="Helical" evidence="1">
    <location>
        <begin position="7"/>
        <end position="26"/>
    </location>
</feature>
<accession>A0ABR8YWD6</accession>
<keyword evidence="1" id="KW-0472">Membrane</keyword>
<evidence type="ECO:0000313" key="3">
    <source>
        <dbReference type="Proteomes" id="UP000627166"/>
    </source>
</evidence>
<proteinExistence type="predicted"/>
<dbReference type="RefSeq" id="WP_191741507.1">
    <property type="nucleotide sequence ID" value="NZ_JACSQB010000153.1"/>
</dbReference>
<name>A0ABR8YWD6_9CLOT</name>
<comment type="caution">
    <text evidence="2">The sequence shown here is derived from an EMBL/GenBank/DDBJ whole genome shotgun (WGS) entry which is preliminary data.</text>
</comment>
<dbReference type="Pfam" id="PF09560">
    <property type="entry name" value="Spore_YunB"/>
    <property type="match status" value="1"/>
</dbReference>
<dbReference type="InterPro" id="IPR014197">
    <property type="entry name" value="Sporulation_prot_YunB"/>
</dbReference>
<dbReference type="Proteomes" id="UP000627166">
    <property type="component" value="Unassembled WGS sequence"/>
</dbReference>
<evidence type="ECO:0000313" key="2">
    <source>
        <dbReference type="EMBL" id="MBD8048560.1"/>
    </source>
</evidence>
<protein>
    <submittedName>
        <fullName evidence="2">Sporulation protein YunB</fullName>
    </submittedName>
</protein>
<keyword evidence="1" id="KW-1133">Transmembrane helix</keyword>
<dbReference type="EMBL" id="JACSQB010000153">
    <property type="protein sequence ID" value="MBD8048560.1"/>
    <property type="molecule type" value="Genomic_DNA"/>
</dbReference>
<keyword evidence="1" id="KW-0812">Transmembrane</keyword>
<dbReference type="NCBIfam" id="TIGR02832">
    <property type="entry name" value="spo_yunB"/>
    <property type="match status" value="1"/>
</dbReference>
<evidence type="ECO:0000256" key="1">
    <source>
        <dbReference type="SAM" id="Phobius"/>
    </source>
</evidence>
<gene>
    <name evidence="2" type="primary">yunB</name>
    <name evidence="2" type="ORF">H9637_16245</name>
</gene>